<accession>A0ABX5V5X4</accession>
<dbReference type="PROSITE" id="PS51257">
    <property type="entry name" value="PROKAR_LIPOPROTEIN"/>
    <property type="match status" value="1"/>
</dbReference>
<evidence type="ECO:0000313" key="3">
    <source>
        <dbReference type="Proteomes" id="UP000306825"/>
    </source>
</evidence>
<evidence type="ECO:0008006" key="4">
    <source>
        <dbReference type="Google" id="ProtNLM"/>
    </source>
</evidence>
<evidence type="ECO:0000256" key="1">
    <source>
        <dbReference type="SAM" id="SignalP"/>
    </source>
</evidence>
<name>A0ABX5V5X4_9BACT</name>
<feature type="signal peptide" evidence="1">
    <location>
        <begin position="1"/>
        <end position="20"/>
    </location>
</feature>
<gene>
    <name evidence="2" type="ORF">FE773_00285</name>
</gene>
<reference evidence="2 3" key="1">
    <citation type="submission" date="2019-05" db="EMBL/GenBank/DDBJ databases">
        <title>A comparative analysis of the Nautiliaceae.</title>
        <authorList>
            <person name="Grosche A."/>
            <person name="Smedile F."/>
            <person name="Vetriani C."/>
        </authorList>
    </citation>
    <scope>NUCLEOTIDE SEQUENCE [LARGE SCALE GENOMIC DNA]</scope>
    <source>
        <strain evidence="2 3">TB-2</strain>
    </source>
</reference>
<protein>
    <recommendedName>
        <fullName evidence="4">Carboxypeptidase regulatory-like domain-containing protein</fullName>
    </recommendedName>
</protein>
<feature type="chain" id="PRO_5046562343" description="Carboxypeptidase regulatory-like domain-containing protein" evidence="1">
    <location>
        <begin position="21"/>
        <end position="750"/>
    </location>
</feature>
<organism evidence="2 3">
    <name type="scientific">Caminibacter mediatlanticus TB-2</name>
    <dbReference type="NCBI Taxonomy" id="391592"/>
    <lineage>
        <taxon>Bacteria</taxon>
        <taxon>Pseudomonadati</taxon>
        <taxon>Campylobacterota</taxon>
        <taxon>Epsilonproteobacteria</taxon>
        <taxon>Nautiliales</taxon>
        <taxon>Nautiliaceae</taxon>
        <taxon>Caminibacter</taxon>
    </lineage>
</organism>
<evidence type="ECO:0000313" key="2">
    <source>
        <dbReference type="EMBL" id="QCT93680.1"/>
    </source>
</evidence>
<sequence length="750" mass="82479">MKKFSLIASAFLLGSFFIGCGGGSSSSTSTTTETVTVEGTVVDDLIANGIVDIYDQSGNLLKTVRTDENGTYTANLTNYQGVVITKVYCDENSKFVESNETCDINSSFPLQSANIVKDQTKVAVNVSPVSTVMVALAEQNGGINENTIKESKIKTAYMFGIDPVEVQPTEGIYNQIIEAFHKIANENNQSVVEITKELISDMNDNIVGDDTNITKELAQELNQTIETNWTKNGGELNLTEINTSVPYDSITATKAIFQSLRDQINSITNEDENGTIDSEIKKADEQLKDITFDNLDIAAKSVGAIVDAIINGNNESSFVYNDVNYSVTIDNDSYTISDTHNSWNGTLSYQNIPEDVNVSTDSFNASLVINGNLPTENNENQTIDSNVKLDYVKNTSLSLTIDKIEVNDNKKDLIVKNINAKAILNGFDKEGNLLLNHFEFGNAEIYGKAGDFEINGSLSLSDYVVNTELANKTGDNAVYYTYEINYAAIACKGDSDWNYTEYNASSIQFNATGTTLTIPLYNAWWDNNIKLTDYLEFDSKNELEDENGSTYNYLKNAFILDPNACPTGYIPVVEWLSFDSNENFTNSGYLPSKLEFIGSIKDINTSVELNGKITAEGTNLATVQDNEVVTGSISASVELKRPGFKTITINANYSSNIDNDKVEINYLNDNNVWISLNAIFNYEENTKHLKNGEVKITSSDGLSATLPINEEGNIVGEVPVYYNGEKVGIIVEDNDAGFIKYEDGTFESFK</sequence>
<dbReference type="RefSeq" id="WP_138322693.1">
    <property type="nucleotide sequence ID" value="NZ_CP040463.1"/>
</dbReference>
<proteinExistence type="predicted"/>
<dbReference type="EMBL" id="CP040463">
    <property type="protein sequence ID" value="QCT93680.1"/>
    <property type="molecule type" value="Genomic_DNA"/>
</dbReference>
<dbReference type="Proteomes" id="UP000306825">
    <property type="component" value="Chromosome"/>
</dbReference>
<keyword evidence="1" id="KW-0732">Signal</keyword>
<keyword evidence="3" id="KW-1185">Reference proteome</keyword>